<organism evidence="10">
    <name type="scientific">Kitasatospora sp. CMC57</name>
    <dbReference type="NCBI Taxonomy" id="3231513"/>
    <lineage>
        <taxon>Bacteria</taxon>
        <taxon>Bacillati</taxon>
        <taxon>Actinomycetota</taxon>
        <taxon>Actinomycetes</taxon>
        <taxon>Kitasatosporales</taxon>
        <taxon>Streptomycetaceae</taxon>
        <taxon>Kitasatospora</taxon>
    </lineage>
</organism>
<dbReference type="AlphaFoldDB" id="A0AB33JT48"/>
<accession>A0AB33JT48</accession>
<feature type="domain" description="EamA" evidence="9">
    <location>
        <begin position="12"/>
        <end position="147"/>
    </location>
</feature>
<evidence type="ECO:0000256" key="8">
    <source>
        <dbReference type="SAM" id="Phobius"/>
    </source>
</evidence>
<name>A0AB33JT48_9ACTN</name>
<dbReference type="InterPro" id="IPR037185">
    <property type="entry name" value="EmrE-like"/>
</dbReference>
<evidence type="ECO:0000256" key="6">
    <source>
        <dbReference type="ARBA" id="ARBA00022989"/>
    </source>
</evidence>
<reference evidence="10" key="1">
    <citation type="submission" date="2024-07" db="EMBL/GenBank/DDBJ databases">
        <title>Complete genome sequences of cellulolytic bacteria, Kitasatospora sp. CMC57 and Streptomyces sp. CMC78, isolated from Japanese agricultural soil.</title>
        <authorList>
            <person name="Hashimoto T."/>
            <person name="Ito M."/>
            <person name="Iwamoto M."/>
            <person name="Fukahori D."/>
            <person name="Shoda T."/>
            <person name="Sakoda M."/>
            <person name="Morohoshi T."/>
            <person name="Mitsuboshi M."/>
            <person name="Nishizawa T."/>
        </authorList>
    </citation>
    <scope>NUCLEOTIDE SEQUENCE</scope>
    <source>
        <strain evidence="10">CMC57</strain>
    </source>
</reference>
<keyword evidence="5 8" id="KW-0812">Transmembrane</keyword>
<evidence type="ECO:0000256" key="4">
    <source>
        <dbReference type="ARBA" id="ARBA00022475"/>
    </source>
</evidence>
<evidence type="ECO:0000256" key="5">
    <source>
        <dbReference type="ARBA" id="ARBA00022692"/>
    </source>
</evidence>
<evidence type="ECO:0000259" key="9">
    <source>
        <dbReference type="Pfam" id="PF00892"/>
    </source>
</evidence>
<dbReference type="EMBL" id="AP035881">
    <property type="protein sequence ID" value="BFP46429.1"/>
    <property type="molecule type" value="Genomic_DNA"/>
</dbReference>
<dbReference type="InterPro" id="IPR004626">
    <property type="entry name" value="RarD"/>
</dbReference>
<protein>
    <submittedName>
        <fullName evidence="10">EamA family transporter RarD</fullName>
    </submittedName>
</protein>
<comment type="subcellular location">
    <subcellularLocation>
        <location evidence="1">Cell membrane</location>
        <topology evidence="1">Multi-pass membrane protein</topology>
    </subcellularLocation>
</comment>
<feature type="transmembrane region" description="Helical" evidence="8">
    <location>
        <begin position="131"/>
        <end position="148"/>
    </location>
</feature>
<feature type="transmembrane region" description="Helical" evidence="8">
    <location>
        <begin position="214"/>
        <end position="238"/>
    </location>
</feature>
<keyword evidence="6 8" id="KW-1133">Transmembrane helix</keyword>
<dbReference type="Pfam" id="PF00892">
    <property type="entry name" value="EamA"/>
    <property type="match status" value="2"/>
</dbReference>
<dbReference type="NCBIfam" id="TIGR00688">
    <property type="entry name" value="rarD"/>
    <property type="match status" value="1"/>
</dbReference>
<evidence type="ECO:0000256" key="7">
    <source>
        <dbReference type="ARBA" id="ARBA00023136"/>
    </source>
</evidence>
<feature type="transmembrane region" description="Helical" evidence="8">
    <location>
        <begin position="76"/>
        <end position="95"/>
    </location>
</feature>
<dbReference type="InterPro" id="IPR000620">
    <property type="entry name" value="EamA_dom"/>
</dbReference>
<keyword evidence="4" id="KW-1003">Cell membrane</keyword>
<feature type="transmembrane region" description="Helical" evidence="8">
    <location>
        <begin position="45"/>
        <end position="64"/>
    </location>
</feature>
<dbReference type="RefSeq" id="WP_407988842.1">
    <property type="nucleotide sequence ID" value="NZ_AP035881.2"/>
</dbReference>
<dbReference type="PANTHER" id="PTHR22911">
    <property type="entry name" value="ACYL-MALONYL CONDENSING ENZYME-RELATED"/>
    <property type="match status" value="1"/>
</dbReference>
<feature type="transmembrane region" description="Helical" evidence="8">
    <location>
        <begin position="245"/>
        <end position="265"/>
    </location>
</feature>
<dbReference type="SUPFAM" id="SSF103481">
    <property type="entry name" value="Multidrug resistance efflux transporter EmrE"/>
    <property type="match status" value="2"/>
</dbReference>
<gene>
    <name evidence="10" type="primary">rarD</name>
    <name evidence="10" type="ORF">KCMC57_27970</name>
</gene>
<feature type="transmembrane region" description="Helical" evidence="8">
    <location>
        <begin position="271"/>
        <end position="291"/>
    </location>
</feature>
<proteinExistence type="inferred from homology"/>
<evidence type="ECO:0000256" key="2">
    <source>
        <dbReference type="ARBA" id="ARBA00007362"/>
    </source>
</evidence>
<feature type="transmembrane region" description="Helical" evidence="8">
    <location>
        <begin position="182"/>
        <end position="202"/>
    </location>
</feature>
<dbReference type="GO" id="GO:0005886">
    <property type="term" value="C:plasma membrane"/>
    <property type="evidence" value="ECO:0007669"/>
    <property type="project" value="UniProtKB-SubCell"/>
</dbReference>
<evidence type="ECO:0000313" key="10">
    <source>
        <dbReference type="EMBL" id="BFP46429.1"/>
    </source>
</evidence>
<keyword evidence="3" id="KW-0813">Transport</keyword>
<comment type="similarity">
    <text evidence="2">Belongs to the EamA transporter family.</text>
</comment>
<evidence type="ECO:0000256" key="3">
    <source>
        <dbReference type="ARBA" id="ARBA00022448"/>
    </source>
</evidence>
<keyword evidence="7 8" id="KW-0472">Membrane</keyword>
<feature type="transmembrane region" description="Helical" evidence="8">
    <location>
        <begin position="12"/>
        <end position="33"/>
    </location>
</feature>
<feature type="domain" description="EamA" evidence="9">
    <location>
        <begin position="156"/>
        <end position="287"/>
    </location>
</feature>
<dbReference type="PANTHER" id="PTHR22911:SF137">
    <property type="entry name" value="SOLUTE CARRIER FAMILY 35 MEMBER G2-RELATED"/>
    <property type="match status" value="1"/>
</dbReference>
<feature type="transmembrane region" description="Helical" evidence="8">
    <location>
        <begin position="107"/>
        <end position="124"/>
    </location>
</feature>
<feature type="transmembrane region" description="Helical" evidence="8">
    <location>
        <begin position="154"/>
        <end position="170"/>
    </location>
</feature>
<evidence type="ECO:0000256" key="1">
    <source>
        <dbReference type="ARBA" id="ARBA00004651"/>
    </source>
</evidence>
<sequence>MAVQQQAGGGNGIGYGVAAYGIWGLFPLFWPLLEPSGAADILANRMTWSLVAVALMLLVQRRWAWIRPLLAQPRRLALSVLAALAISLNWGVYIWGVNSGHVVESSLGYFINPLVTIAFGVLLLHERLRTAQWVAVGIGTAAVVVLTFGYGRPPWIALTLAFSFGIYGLLKKKVALGGLESFALESAVMFPFAVGFLIWLAVRGQGSFLVAGWGHTGLLMLSGVITAVPLLCFGAAAIRVPLSTLGLLQYLAPVFQFLIGVTVFHEQMPPARWAGFALVWLALALLTWDALRRLRRTHGPEAAPAVQAGALPEAQAVMSRDVNLAHAAEPKTAT</sequence>